<accession>A0ABV6NJP9</accession>
<dbReference type="RefSeq" id="WP_273842220.1">
    <property type="nucleotide sequence ID" value="NZ_JAQQWT010000005.1"/>
</dbReference>
<evidence type="ECO:0000313" key="1">
    <source>
        <dbReference type="EMBL" id="MFC0560997.1"/>
    </source>
</evidence>
<dbReference type="EMBL" id="JBHLTR010000054">
    <property type="protein sequence ID" value="MFC0560997.1"/>
    <property type="molecule type" value="Genomic_DNA"/>
</dbReference>
<organism evidence="1 2">
    <name type="scientific">Halalkalibacter alkalisediminis</name>
    <dbReference type="NCBI Taxonomy" id="935616"/>
    <lineage>
        <taxon>Bacteria</taxon>
        <taxon>Bacillati</taxon>
        <taxon>Bacillota</taxon>
        <taxon>Bacilli</taxon>
        <taxon>Bacillales</taxon>
        <taxon>Bacillaceae</taxon>
        <taxon>Halalkalibacter</taxon>
    </lineage>
</organism>
<name>A0ABV6NJP9_9BACI</name>
<reference evidence="1 2" key="1">
    <citation type="submission" date="2024-09" db="EMBL/GenBank/DDBJ databases">
        <authorList>
            <person name="Sun Q."/>
            <person name="Mori K."/>
        </authorList>
    </citation>
    <scope>NUCLEOTIDE SEQUENCE [LARGE SCALE GENOMIC DNA]</scope>
    <source>
        <strain evidence="1 2">NCAIM B.02301</strain>
    </source>
</reference>
<gene>
    <name evidence="1" type="ORF">ACFFH4_18795</name>
</gene>
<sequence>MSYQKPLKAHLIIEEISNKSKEIDVHTMDSFGLSFSTDLDFPSKEETSLTLKIKFFALGEVTGEVIRKEMGYDGRYVYELKALSCNLQYLKTCAPLYEAPTDRFLLS</sequence>
<proteinExistence type="predicted"/>
<keyword evidence="2" id="KW-1185">Reference proteome</keyword>
<comment type="caution">
    <text evidence="1">The sequence shown here is derived from an EMBL/GenBank/DDBJ whole genome shotgun (WGS) entry which is preliminary data.</text>
</comment>
<protein>
    <submittedName>
        <fullName evidence="1">Uncharacterized protein</fullName>
    </submittedName>
</protein>
<evidence type="ECO:0000313" key="2">
    <source>
        <dbReference type="Proteomes" id="UP001589833"/>
    </source>
</evidence>
<dbReference type="Proteomes" id="UP001589833">
    <property type="component" value="Unassembled WGS sequence"/>
</dbReference>